<organism evidence="1 2">
    <name type="scientific">Ilyodon furcidens</name>
    <name type="common">goldbreast splitfin</name>
    <dbReference type="NCBI Taxonomy" id="33524"/>
    <lineage>
        <taxon>Eukaryota</taxon>
        <taxon>Metazoa</taxon>
        <taxon>Chordata</taxon>
        <taxon>Craniata</taxon>
        <taxon>Vertebrata</taxon>
        <taxon>Euteleostomi</taxon>
        <taxon>Actinopterygii</taxon>
        <taxon>Neopterygii</taxon>
        <taxon>Teleostei</taxon>
        <taxon>Neoteleostei</taxon>
        <taxon>Acanthomorphata</taxon>
        <taxon>Ovalentaria</taxon>
        <taxon>Atherinomorphae</taxon>
        <taxon>Cyprinodontiformes</taxon>
        <taxon>Goodeidae</taxon>
        <taxon>Ilyodon</taxon>
    </lineage>
</organism>
<keyword evidence="2" id="KW-1185">Reference proteome</keyword>
<accession>A0ABV0T3L4</accession>
<name>A0ABV0T3L4_9TELE</name>
<reference evidence="1 2" key="1">
    <citation type="submission" date="2021-06" db="EMBL/GenBank/DDBJ databases">
        <authorList>
            <person name="Palmer J.M."/>
        </authorList>
    </citation>
    <scope>NUCLEOTIDE SEQUENCE [LARGE SCALE GENOMIC DNA]</scope>
    <source>
        <strain evidence="2">if_2019</strain>
        <tissue evidence="1">Muscle</tissue>
    </source>
</reference>
<proteinExistence type="predicted"/>
<sequence length="111" mass="12262">MNLPLAVEVLQQYLHFIHSCSPAAVWTLLVLTSIQGKLRNTSTIHFNQPLKFTYQSLITTSTNKNTQKSRTETVEFVGAIRVEDIEMSLINSKSEVVCGQSVSGFGMGRGS</sequence>
<evidence type="ECO:0000313" key="2">
    <source>
        <dbReference type="Proteomes" id="UP001482620"/>
    </source>
</evidence>
<comment type="caution">
    <text evidence="1">The sequence shown here is derived from an EMBL/GenBank/DDBJ whole genome shotgun (WGS) entry which is preliminary data.</text>
</comment>
<dbReference type="EMBL" id="JAHRIQ010019723">
    <property type="protein sequence ID" value="MEQ2227389.1"/>
    <property type="molecule type" value="Genomic_DNA"/>
</dbReference>
<gene>
    <name evidence="1" type="ORF">ILYODFUR_037299</name>
</gene>
<evidence type="ECO:0000313" key="1">
    <source>
        <dbReference type="EMBL" id="MEQ2227389.1"/>
    </source>
</evidence>
<dbReference type="Proteomes" id="UP001482620">
    <property type="component" value="Unassembled WGS sequence"/>
</dbReference>
<protein>
    <submittedName>
        <fullName evidence="1">Uncharacterized protein</fullName>
    </submittedName>
</protein>